<protein>
    <submittedName>
        <fullName evidence="4">DNA processing protein</fullName>
    </submittedName>
</protein>
<dbReference type="RefSeq" id="WP_159427446.1">
    <property type="nucleotide sequence ID" value="NZ_FMYU01000001.1"/>
</dbReference>
<dbReference type="SUPFAM" id="SSF102405">
    <property type="entry name" value="MCP/YpsA-like"/>
    <property type="match status" value="1"/>
</dbReference>
<dbReference type="OrthoDB" id="9785707at2"/>
<dbReference type="Gene3D" id="1.10.10.10">
    <property type="entry name" value="Winged helix-like DNA-binding domain superfamily/Winged helix DNA-binding domain"/>
    <property type="match status" value="1"/>
</dbReference>
<dbReference type="InterPro" id="IPR036388">
    <property type="entry name" value="WH-like_DNA-bd_sf"/>
</dbReference>
<evidence type="ECO:0000256" key="1">
    <source>
        <dbReference type="ARBA" id="ARBA00006525"/>
    </source>
</evidence>
<evidence type="ECO:0000313" key="4">
    <source>
        <dbReference type="EMBL" id="SDB95244.1"/>
    </source>
</evidence>
<dbReference type="InterPro" id="IPR057666">
    <property type="entry name" value="DrpA_SLOG"/>
</dbReference>
<evidence type="ECO:0000259" key="2">
    <source>
        <dbReference type="Pfam" id="PF02481"/>
    </source>
</evidence>
<dbReference type="GO" id="GO:0009294">
    <property type="term" value="P:DNA-mediated transformation"/>
    <property type="evidence" value="ECO:0007669"/>
    <property type="project" value="InterPro"/>
</dbReference>
<reference evidence="5" key="1">
    <citation type="submission" date="2016-10" db="EMBL/GenBank/DDBJ databases">
        <authorList>
            <person name="Varghese N."/>
            <person name="Submissions S."/>
        </authorList>
    </citation>
    <scope>NUCLEOTIDE SEQUENCE [LARGE SCALE GENOMIC DNA]</scope>
    <source>
        <strain evidence="5">DSM 8415</strain>
    </source>
</reference>
<sequence length="338" mass="38294">MQRNEIVIALSNSNIILKELSQFHSIEEIYEKHKPKVDTKKIDFDLDYIYKNNITVIDYFDKNYPQNLKNIDYPPLVLFVKGHFDSSKLFFSIVGTRYPSGYGEKCALIFSKELTLSNFSIVSGLARGIDSIAHKSCLENKGYSVGVLGCGIDIVYPKENQPLFDMMTQMGAIISEFAIQTPPNAYNFPRRNRIITGLSEGLLVVEADIKSGSLISAKYAQEQSKPVFAIPGEIFSKRSYGTNQLIKDGAFLAQEPSDIVFYFYREIKTTLNRNDENQQKPTLTKQEAYVLDAIEGEISLDEIACKVNLSIDELTCVIFDLELKGAIKRLDFDRVRKL</sequence>
<evidence type="ECO:0000259" key="3">
    <source>
        <dbReference type="Pfam" id="PF17782"/>
    </source>
</evidence>
<feature type="domain" description="Smf/DprA SLOG" evidence="2">
    <location>
        <begin position="56"/>
        <end position="260"/>
    </location>
</feature>
<dbReference type="NCBIfam" id="TIGR00732">
    <property type="entry name" value="dprA"/>
    <property type="match status" value="1"/>
</dbReference>
<dbReference type="Pfam" id="PF02481">
    <property type="entry name" value="DNA_processg_A"/>
    <property type="match status" value="1"/>
</dbReference>
<proteinExistence type="inferred from homology"/>
<comment type="similarity">
    <text evidence="1">Belongs to the DprA/Smf family.</text>
</comment>
<dbReference type="AlphaFoldDB" id="A0A1G6HM25"/>
<keyword evidence="5" id="KW-1185">Reference proteome</keyword>
<evidence type="ECO:0000313" key="5">
    <source>
        <dbReference type="Proteomes" id="UP000199411"/>
    </source>
</evidence>
<dbReference type="InterPro" id="IPR003488">
    <property type="entry name" value="DprA"/>
</dbReference>
<dbReference type="Gene3D" id="3.40.50.450">
    <property type="match status" value="1"/>
</dbReference>
<dbReference type="InterPro" id="IPR041614">
    <property type="entry name" value="DprA_WH"/>
</dbReference>
<dbReference type="PANTHER" id="PTHR43022">
    <property type="entry name" value="PROTEIN SMF"/>
    <property type="match status" value="1"/>
</dbReference>
<name>A0A1G6HM25_9BACT</name>
<dbReference type="Proteomes" id="UP000199411">
    <property type="component" value="Unassembled WGS sequence"/>
</dbReference>
<organism evidence="4 5">
    <name type="scientific">Desulfurella multipotens</name>
    <dbReference type="NCBI Taxonomy" id="79269"/>
    <lineage>
        <taxon>Bacteria</taxon>
        <taxon>Pseudomonadati</taxon>
        <taxon>Campylobacterota</taxon>
        <taxon>Desulfurellia</taxon>
        <taxon>Desulfurellales</taxon>
        <taxon>Desulfurellaceae</taxon>
        <taxon>Desulfurella</taxon>
    </lineage>
</organism>
<accession>A0A1G6HM25</accession>
<gene>
    <name evidence="4" type="ORF">SAMN05660835_00028</name>
</gene>
<dbReference type="Pfam" id="PF17782">
    <property type="entry name" value="WHD_DprA"/>
    <property type="match status" value="1"/>
</dbReference>
<dbReference type="EMBL" id="FMYU01000001">
    <property type="protein sequence ID" value="SDB95244.1"/>
    <property type="molecule type" value="Genomic_DNA"/>
</dbReference>
<feature type="domain" description="DprA winged helix" evidence="3">
    <location>
        <begin position="276"/>
        <end position="330"/>
    </location>
</feature>
<dbReference type="PANTHER" id="PTHR43022:SF1">
    <property type="entry name" value="PROTEIN SMF"/>
    <property type="match status" value="1"/>
</dbReference>